<keyword evidence="5 17" id="KW-0732">Signal</keyword>
<evidence type="ECO:0000256" key="9">
    <source>
        <dbReference type="ARBA" id="ARBA00023239"/>
    </source>
</evidence>
<feature type="binding site" evidence="13">
    <location>
        <position position="792"/>
    </location>
    <ligand>
        <name>Ca(2+)</name>
        <dbReference type="ChEBI" id="CHEBI:29108"/>
        <note>structural</note>
    </ligand>
</feature>
<feature type="disulfide bond" evidence="14">
    <location>
        <begin position="631"/>
        <end position="651"/>
    </location>
</feature>
<dbReference type="AlphaFoldDB" id="A0A7R8W5X0"/>
<accession>A0A7R8W5X0</accession>
<evidence type="ECO:0000256" key="16">
    <source>
        <dbReference type="SAM" id="Phobius"/>
    </source>
</evidence>
<keyword evidence="16" id="KW-0472">Membrane</keyword>
<dbReference type="GO" id="GO:0005576">
    <property type="term" value="C:extracellular region"/>
    <property type="evidence" value="ECO:0007669"/>
    <property type="project" value="TreeGrafter"/>
</dbReference>
<dbReference type="GO" id="GO:0005507">
    <property type="term" value="F:copper ion binding"/>
    <property type="evidence" value="ECO:0007669"/>
    <property type="project" value="InterPro"/>
</dbReference>
<feature type="binding site" evidence="12">
    <location>
        <position position="526"/>
    </location>
    <ligand>
        <name>a protein</name>
        <dbReference type="ChEBI" id="CHEBI:16541"/>
    </ligand>
    <ligandPart>
        <name>C-terminal Xaa-(2S)-2-hydroxyglycine residue</name>
        <dbReference type="ChEBI" id="CHEBI:142768"/>
    </ligandPart>
</feature>
<feature type="binding site" evidence="13">
    <location>
        <position position="210"/>
    </location>
    <ligand>
        <name>Cu(2+)</name>
        <dbReference type="ChEBI" id="CHEBI:29036"/>
        <label>1</label>
        <note>catalytic</note>
    </ligand>
</feature>
<name>A0A7R8W5X0_9CRUS</name>
<comment type="cofactor">
    <cofactor evidence="13">
        <name>Zn(2+)</name>
        <dbReference type="ChEBI" id="CHEBI:29105"/>
    </cofactor>
    <text evidence="13">Binds one Zn(2+) ion per subunit.</text>
</comment>
<keyword evidence="16" id="KW-0812">Transmembrane</keyword>
<dbReference type="InterPro" id="IPR014784">
    <property type="entry name" value="Cu2_ascorb_mOase-like_C"/>
</dbReference>
<dbReference type="InterPro" id="IPR000323">
    <property type="entry name" value="Cu2_ascorb_mOase_N"/>
</dbReference>
<dbReference type="InterPro" id="IPR001258">
    <property type="entry name" value="NHL_repeat"/>
</dbReference>
<reference evidence="20" key="1">
    <citation type="submission" date="2020-11" db="EMBL/GenBank/DDBJ databases">
        <authorList>
            <person name="Tran Van P."/>
        </authorList>
    </citation>
    <scope>NUCLEOTIDE SEQUENCE</scope>
</reference>
<dbReference type="Gene3D" id="2.60.120.230">
    <property type="match status" value="1"/>
</dbReference>
<dbReference type="GO" id="GO:0004598">
    <property type="term" value="F:peptidylamidoglycolate lyase activity"/>
    <property type="evidence" value="ECO:0007669"/>
    <property type="project" value="UniProtKB-EC"/>
</dbReference>
<evidence type="ECO:0000256" key="13">
    <source>
        <dbReference type="PIRSR" id="PIRSR600720-2"/>
    </source>
</evidence>
<feature type="compositionally biased region" description="Acidic residues" evidence="15">
    <location>
        <begin position="392"/>
        <end position="402"/>
    </location>
</feature>
<feature type="disulfide bond" evidence="14">
    <location>
        <begin position="263"/>
        <end position="285"/>
    </location>
</feature>
<feature type="domain" description="Copper type II ascorbate-dependent monooxygenase N-terminal" evidence="18">
    <location>
        <begin position="37"/>
        <end position="143"/>
    </location>
</feature>
<keyword evidence="4 13" id="KW-0479">Metal-binding</keyword>
<dbReference type="InterPro" id="IPR011042">
    <property type="entry name" value="6-blade_b-propeller_TolB-like"/>
</dbReference>
<dbReference type="PRINTS" id="PR00790">
    <property type="entry name" value="PAMONOXGNASE"/>
</dbReference>
<feature type="compositionally biased region" description="Polar residues" evidence="15">
    <location>
        <begin position="953"/>
        <end position="962"/>
    </location>
</feature>
<dbReference type="GO" id="GO:0004504">
    <property type="term" value="F:peptidylglycine monooxygenase activity"/>
    <property type="evidence" value="ECO:0007669"/>
    <property type="project" value="UniProtKB-EC"/>
</dbReference>
<evidence type="ECO:0000259" key="18">
    <source>
        <dbReference type="Pfam" id="PF01082"/>
    </source>
</evidence>
<feature type="region of interest" description="Disordered" evidence="15">
    <location>
        <begin position="332"/>
        <end position="429"/>
    </location>
</feature>
<evidence type="ECO:0000256" key="1">
    <source>
        <dbReference type="ARBA" id="ARBA00000686"/>
    </source>
</evidence>
<feature type="binding site" evidence="13">
    <location>
        <position position="212"/>
    </location>
    <ligand>
        <name>Cu(2+)</name>
        <dbReference type="ChEBI" id="CHEBI:29036"/>
        <label>1</label>
        <note>catalytic</note>
    </ligand>
</feature>
<feature type="signal peptide" evidence="17">
    <location>
        <begin position="1"/>
        <end position="20"/>
    </location>
</feature>
<comment type="cofactor">
    <cofactor evidence="13">
        <name>Cu(2+)</name>
        <dbReference type="ChEBI" id="CHEBI:29036"/>
    </cofactor>
    <text evidence="13">Binds 2 Cu(2+) ions per subunit.</text>
</comment>
<evidence type="ECO:0000313" key="20">
    <source>
        <dbReference type="EMBL" id="CAD7222778.1"/>
    </source>
</evidence>
<feature type="binding site" evidence="13">
    <location>
        <position position="513"/>
    </location>
    <ligand>
        <name>Ca(2+)</name>
        <dbReference type="ChEBI" id="CHEBI:29108"/>
        <note>structural</note>
    </ligand>
</feature>
<dbReference type="InterPro" id="IPR024548">
    <property type="entry name" value="Cu2_monoox_C"/>
</dbReference>
<feature type="disulfide bond" evidence="14">
    <location>
        <begin position="86"/>
        <end position="104"/>
    </location>
</feature>
<keyword evidence="9" id="KW-0456">Lyase</keyword>
<feature type="region of interest" description="Disordered" evidence="15">
    <location>
        <begin position="937"/>
        <end position="962"/>
    </location>
</feature>
<comment type="catalytic activity">
    <reaction evidence="11">
        <text>a [peptide]-C-terminal glycine + 2 L-ascorbate + O2 = a [peptide]-C-terminal (2S)-2-hydroxyglycine + 2 monodehydro-L-ascorbate radical + H2O</text>
        <dbReference type="Rhea" id="RHEA:21452"/>
        <dbReference type="Rhea" id="RHEA-COMP:13486"/>
        <dbReference type="Rhea" id="RHEA-COMP:15321"/>
        <dbReference type="ChEBI" id="CHEBI:15377"/>
        <dbReference type="ChEBI" id="CHEBI:15379"/>
        <dbReference type="ChEBI" id="CHEBI:38290"/>
        <dbReference type="ChEBI" id="CHEBI:59513"/>
        <dbReference type="ChEBI" id="CHEBI:137000"/>
        <dbReference type="ChEBI" id="CHEBI:142768"/>
        <dbReference type="EC" id="1.14.17.3"/>
    </reaction>
</comment>
<feature type="binding site" evidence="12">
    <location>
        <position position="650"/>
    </location>
    <ligand>
        <name>a protein</name>
        <dbReference type="ChEBI" id="CHEBI:16541"/>
    </ligand>
    <ligandPart>
        <name>C-terminal Xaa-(2S)-2-hydroxyglycine residue</name>
        <dbReference type="ChEBI" id="CHEBI:142768"/>
    </ligandPart>
</feature>
<keyword evidence="16" id="KW-1133">Transmembrane helix</keyword>
<keyword evidence="10" id="KW-0511">Multifunctional enzyme</keyword>
<feature type="disulfide bond" evidence="14">
    <location>
        <begin position="194"/>
        <end position="304"/>
    </location>
</feature>
<dbReference type="Pfam" id="PF03712">
    <property type="entry name" value="Cu2_monoox_C"/>
    <property type="match status" value="1"/>
</dbReference>
<evidence type="ECO:0000256" key="17">
    <source>
        <dbReference type="SAM" id="SignalP"/>
    </source>
</evidence>
<keyword evidence="8" id="KW-0325">Glycoprotein</keyword>
<feature type="transmembrane region" description="Helical" evidence="16">
    <location>
        <begin position="879"/>
        <end position="903"/>
    </location>
</feature>
<evidence type="ECO:0000256" key="6">
    <source>
        <dbReference type="ARBA" id="ARBA00022737"/>
    </source>
</evidence>
<feature type="binding site" evidence="13">
    <location>
        <position position="284"/>
    </location>
    <ligand>
        <name>Cu(2+)</name>
        <dbReference type="ChEBI" id="CHEBI:29036"/>
        <label>1</label>
        <note>catalytic</note>
    </ligand>
</feature>
<feature type="binding site" evidence="13">
    <location>
        <position position="80"/>
    </location>
    <ligand>
        <name>Cu(2+)</name>
        <dbReference type="ChEBI" id="CHEBI:29036"/>
        <label>1</label>
        <note>catalytic</note>
    </ligand>
</feature>
<feature type="disulfide bond" evidence="14">
    <location>
        <begin position="53"/>
        <end position="98"/>
    </location>
</feature>
<dbReference type="PANTHER" id="PTHR10680">
    <property type="entry name" value="PEPTIDYL-GLYCINE ALPHA-AMIDATING MONOOXYGENASE"/>
    <property type="match status" value="1"/>
</dbReference>
<keyword evidence="7 14" id="KW-1015">Disulfide bond</keyword>
<dbReference type="PANTHER" id="PTHR10680:SF14">
    <property type="entry name" value="PEPTIDYL-GLYCINE ALPHA-AMIDATING MONOOXYGENASE"/>
    <property type="match status" value="1"/>
</dbReference>
<proteinExistence type="inferred from homology"/>
<dbReference type="GO" id="GO:0016020">
    <property type="term" value="C:membrane"/>
    <property type="evidence" value="ECO:0007669"/>
    <property type="project" value="InterPro"/>
</dbReference>
<dbReference type="Gene3D" id="2.120.10.30">
    <property type="entry name" value="TolB, C-terminal domain"/>
    <property type="match status" value="1"/>
</dbReference>
<dbReference type="EMBL" id="OB660103">
    <property type="protein sequence ID" value="CAD7222778.1"/>
    <property type="molecule type" value="Genomic_DNA"/>
</dbReference>
<dbReference type="OrthoDB" id="10018185at2759"/>
<evidence type="ECO:0000256" key="4">
    <source>
        <dbReference type="ARBA" id="ARBA00022723"/>
    </source>
</evidence>
<feature type="binding site" evidence="13">
    <location>
        <position position="693"/>
    </location>
    <ligand>
        <name>Zn(2+)</name>
        <dbReference type="ChEBI" id="CHEBI:29105"/>
        <note>catalytic</note>
    </ligand>
</feature>
<feature type="chain" id="PRO_5043927166" evidence="17">
    <location>
        <begin position="21"/>
        <end position="962"/>
    </location>
</feature>
<evidence type="ECO:0000256" key="10">
    <source>
        <dbReference type="ARBA" id="ARBA00023268"/>
    </source>
</evidence>
<feature type="domain" description="Copper type II ascorbate-dependent monooxygenase C-terminal" evidence="19">
    <location>
        <begin position="168"/>
        <end position="304"/>
    </location>
</feature>
<dbReference type="PROSITE" id="PS51125">
    <property type="entry name" value="NHL"/>
    <property type="match status" value="3"/>
</dbReference>
<feature type="binding site" evidence="12">
    <location>
        <position position="709"/>
    </location>
    <ligand>
        <name>a protein</name>
        <dbReference type="ChEBI" id="CHEBI:16541"/>
    </ligand>
    <ligandPart>
        <name>C-terminal Xaa-(2S)-2-hydroxyglycine residue</name>
        <dbReference type="ChEBI" id="CHEBI:142768"/>
    </ligandPart>
</feature>
<comment type="catalytic activity">
    <reaction evidence="1">
        <text>a [peptide]-C-terminal (2S)-2-hydroxyglycine = a [peptide]-C-terminal amide + glyoxylate</text>
        <dbReference type="Rhea" id="RHEA:20924"/>
        <dbReference type="Rhea" id="RHEA-COMP:13485"/>
        <dbReference type="Rhea" id="RHEA-COMP:15321"/>
        <dbReference type="ChEBI" id="CHEBI:36655"/>
        <dbReference type="ChEBI" id="CHEBI:137001"/>
        <dbReference type="ChEBI" id="CHEBI:142768"/>
        <dbReference type="EC" id="4.3.2.5"/>
    </reaction>
</comment>
<keyword evidence="13" id="KW-0186">Copper</keyword>
<sequence length="962" mass="106457">MVSPVFLCLCVSVLVCAVQTVDPLSGRDDDPDATTYDLRMPNAHADKEDDYICTSHVLRNEETLWVTRFEALATADVVHHMLLYVCNNSRKNGTKWDCGHHGVCETKSIVFAWAKNAPPTALPEGVGFKLEPHARFALQIHYAIKMQPGQTDNSGLRLHLTRREPKYLAGIALLLSGTIAIPPRQQVHHVDISCLSHSPQPIRLFGFRTHAHKLGVVITGYKYNLQSKTFTEIARGNPQWPQAFYKTKEYFKVDPTDVLVARCTYQSVNQTEYTFVGMTHNDEMCNLYLMYYTLPEEGLSYFRCADQEFPLHQPLPADSDMPLPRNATLEEHAKHAHQEENARGEETALQDSNAHHHETHVDEKGTAHHQKETAHHTENALVKGNAHQEAAQELDADEEEESVTLPPKQKRPSGGDWSGTKKRPGVTMDSDVEQERNLLGMYYQNPLFDDKTYFAGGAADPYYSYYDGLAYPEEEGAPPQDKEGRALGGDAGGYVALSSWPTMRRRLGQVVAVSADSEGNIVFFHRADRVWNAGSFNLLNHRLTSAEKRKGLIQTDTVVRVTADTGQVLSSWGKDLFRLPHGLTVAPDDSIFVTDVGLHQVMKFDKGSEISKPSLVLGEAMEPGSDRSHFCKPTAVAVLDSGEFFVADGYCNSRVIKFSSTGQWLTSVGSESNAFDRFIRRGPSSHLKFNIPHALALDPLRNLLFVADRQNGRIQVLSTGNLSFVGSITSRQLGPRVFSVAVAPRQGLVFAVNGAAPYAQVPVQGVAISLASNTVVTTFNYPSPQPLKAPHDLYVGPDAREIYVVETDPPRIVKFVSATQRAAYVTTRDSAPPKEKEPPQREERQPPQTKKEAPHAEPQKGDKQEAAILSMPVLKDARVTMGLVILSIVTVPALVIMVVVFILRANPRGRMHSVYAGLSTSDTSSRLLKKNGFQVLKTDESDDGDSGSESDTEVFNRSLTKV</sequence>
<feature type="binding site" evidence="13">
    <location>
        <position position="583"/>
    </location>
    <ligand>
        <name>Ca(2+)</name>
        <dbReference type="ChEBI" id="CHEBI:29108"/>
        <note>structural</note>
    </ligand>
</feature>
<comment type="similarity">
    <text evidence="3">In the N-terminal section; belongs to the copper type II ascorbate-dependent monooxygenase family.</text>
</comment>
<dbReference type="InterPro" id="IPR036939">
    <property type="entry name" value="Cu2_ascorb_mOase_N_sf"/>
</dbReference>
<dbReference type="Gene3D" id="2.60.120.310">
    <property type="entry name" value="Copper type II, ascorbate-dependent monooxygenase, N-terminal domain"/>
    <property type="match status" value="1"/>
</dbReference>
<feature type="binding site" evidence="13">
    <location>
        <position position="141"/>
    </location>
    <ligand>
        <name>Cu(2+)</name>
        <dbReference type="ChEBI" id="CHEBI:29036"/>
        <label>1</label>
        <note>catalytic</note>
    </ligand>
</feature>
<protein>
    <submittedName>
        <fullName evidence="20">Uncharacterized protein</fullName>
    </submittedName>
</protein>
<gene>
    <name evidence="20" type="ORF">CTOB1V02_LOCUS776</name>
</gene>
<feature type="compositionally biased region" description="Basic and acidic residues" evidence="15">
    <location>
        <begin position="332"/>
        <end position="346"/>
    </location>
</feature>
<evidence type="ECO:0000256" key="8">
    <source>
        <dbReference type="ARBA" id="ARBA00023180"/>
    </source>
</evidence>
<dbReference type="CDD" id="cd14958">
    <property type="entry name" value="NHL_PAL_like"/>
    <property type="match status" value="1"/>
</dbReference>
<evidence type="ECO:0000256" key="11">
    <source>
        <dbReference type="ARBA" id="ARBA00048431"/>
    </source>
</evidence>
<evidence type="ECO:0000256" key="7">
    <source>
        <dbReference type="ARBA" id="ARBA00023157"/>
    </source>
</evidence>
<evidence type="ECO:0000256" key="12">
    <source>
        <dbReference type="PIRSR" id="PIRSR600720-1"/>
    </source>
</evidence>
<feature type="binding site" evidence="13">
    <location>
        <position position="581"/>
    </location>
    <ligand>
        <name>Zn(2+)</name>
        <dbReference type="ChEBI" id="CHEBI:29105"/>
        <note>catalytic</note>
    </ligand>
</feature>
<dbReference type="Pfam" id="PF01082">
    <property type="entry name" value="Cu2_monooxygen"/>
    <property type="match status" value="1"/>
</dbReference>
<keyword evidence="6" id="KW-0677">Repeat</keyword>
<dbReference type="Pfam" id="PF01436">
    <property type="entry name" value="NHL"/>
    <property type="match status" value="1"/>
</dbReference>
<evidence type="ECO:0000259" key="19">
    <source>
        <dbReference type="Pfam" id="PF03712"/>
    </source>
</evidence>
<dbReference type="SUPFAM" id="SSF49742">
    <property type="entry name" value="PHM/PNGase F"/>
    <property type="match status" value="2"/>
</dbReference>
<dbReference type="SUPFAM" id="SSF63829">
    <property type="entry name" value="Calcium-dependent phosphotriesterase"/>
    <property type="match status" value="1"/>
</dbReference>
<organism evidence="20">
    <name type="scientific">Cyprideis torosa</name>
    <dbReference type="NCBI Taxonomy" id="163714"/>
    <lineage>
        <taxon>Eukaryota</taxon>
        <taxon>Metazoa</taxon>
        <taxon>Ecdysozoa</taxon>
        <taxon>Arthropoda</taxon>
        <taxon>Crustacea</taxon>
        <taxon>Oligostraca</taxon>
        <taxon>Ostracoda</taxon>
        <taxon>Podocopa</taxon>
        <taxon>Podocopida</taxon>
        <taxon>Cytherocopina</taxon>
        <taxon>Cytheroidea</taxon>
        <taxon>Cytherideidae</taxon>
        <taxon>Cyprideis</taxon>
    </lineage>
</organism>
<dbReference type="InterPro" id="IPR008977">
    <property type="entry name" value="PHM/PNGase_F_dom_sf"/>
</dbReference>
<feature type="compositionally biased region" description="Acidic residues" evidence="15">
    <location>
        <begin position="940"/>
        <end position="952"/>
    </location>
</feature>
<feature type="region of interest" description="Disordered" evidence="15">
    <location>
        <begin position="824"/>
        <end position="865"/>
    </location>
</feature>
<keyword evidence="13" id="KW-0862">Zinc</keyword>
<evidence type="ECO:0000256" key="14">
    <source>
        <dbReference type="PIRSR" id="PIRSR600720-3"/>
    </source>
</evidence>
<feature type="compositionally biased region" description="Basic and acidic residues" evidence="15">
    <location>
        <begin position="353"/>
        <end position="378"/>
    </location>
</feature>
<feature type="binding site" evidence="13">
    <location>
        <position position="791"/>
    </location>
    <ligand>
        <name>Zn(2+)</name>
        <dbReference type="ChEBI" id="CHEBI:29105"/>
        <note>catalytic</note>
    </ligand>
</feature>
<evidence type="ECO:0000256" key="3">
    <source>
        <dbReference type="ARBA" id="ARBA00010263"/>
    </source>
</evidence>
<evidence type="ECO:0000256" key="5">
    <source>
        <dbReference type="ARBA" id="ARBA00022729"/>
    </source>
</evidence>
<evidence type="ECO:0000256" key="15">
    <source>
        <dbReference type="SAM" id="MobiDB-lite"/>
    </source>
</evidence>
<dbReference type="GO" id="GO:0006518">
    <property type="term" value="P:peptide metabolic process"/>
    <property type="evidence" value="ECO:0007669"/>
    <property type="project" value="InterPro"/>
</dbReference>
<feature type="compositionally biased region" description="Basic and acidic residues" evidence="15">
    <location>
        <begin position="831"/>
        <end position="865"/>
    </location>
</feature>
<comment type="similarity">
    <text evidence="2">In the C-terminal section; belongs to the peptidyl-alpha-hydroxyglycine alpha-amidating lyase family.</text>
</comment>
<feature type="binding site" evidence="13">
    <location>
        <position position="79"/>
    </location>
    <ligand>
        <name>Cu(2+)</name>
        <dbReference type="ChEBI" id="CHEBI:29036"/>
        <label>1</label>
        <note>catalytic</note>
    </ligand>
</feature>
<dbReference type="InterPro" id="IPR000720">
    <property type="entry name" value="PHM/PAL"/>
</dbReference>
<keyword evidence="13" id="KW-0106">Calcium</keyword>
<evidence type="ECO:0000256" key="2">
    <source>
        <dbReference type="ARBA" id="ARBA00006026"/>
    </source>
</evidence>